<dbReference type="EMBL" id="JAKJXO020000001">
    <property type="protein sequence ID" value="KAL1612456.1"/>
    <property type="molecule type" value="Genomic_DNA"/>
</dbReference>
<name>A0ABR3S6Y8_9PLEO</name>
<organism evidence="1 2">
    <name type="scientific">Paraconiothyrium brasiliense</name>
    <dbReference type="NCBI Taxonomy" id="300254"/>
    <lineage>
        <taxon>Eukaryota</taxon>
        <taxon>Fungi</taxon>
        <taxon>Dikarya</taxon>
        <taxon>Ascomycota</taxon>
        <taxon>Pezizomycotina</taxon>
        <taxon>Dothideomycetes</taxon>
        <taxon>Pleosporomycetidae</taxon>
        <taxon>Pleosporales</taxon>
        <taxon>Massarineae</taxon>
        <taxon>Didymosphaeriaceae</taxon>
        <taxon>Paraconiothyrium</taxon>
    </lineage>
</organism>
<accession>A0ABR3S6Y8</accession>
<dbReference type="Proteomes" id="UP001521785">
    <property type="component" value="Unassembled WGS sequence"/>
</dbReference>
<sequence length="225" mass="25457">MFMEKQAKTGLLFVCDVEGWYSRKPFSAITMELGGCNAMDPTTGTYTANILYTNKTREDLIAEIKKKIPGVMPYTGKWFHNAWTKAYGQGNTLAKGLTQSTIKEELKDQFGLGDTDVIIYWGSTAIYAEDLAKIRQDRAEILVRKEDLTRIPSLNLMRIFILVTNTPCMVLQAAYGFALGLLDVSHVEWHDTGADAQAEARLVRLFWQNRKRYAQDGDVSKEEAR</sequence>
<comment type="caution">
    <text evidence="1">The sequence shown here is derived from an EMBL/GenBank/DDBJ whole genome shotgun (WGS) entry which is preliminary data.</text>
</comment>
<reference evidence="1 2" key="1">
    <citation type="submission" date="2024-02" db="EMBL/GenBank/DDBJ databases">
        <title>De novo assembly and annotation of 12 fungi associated with fruit tree decline syndrome in Ontario, Canada.</title>
        <authorList>
            <person name="Sulman M."/>
            <person name="Ellouze W."/>
            <person name="Ilyukhin E."/>
        </authorList>
    </citation>
    <scope>NUCLEOTIDE SEQUENCE [LARGE SCALE GENOMIC DNA]</scope>
    <source>
        <strain evidence="1 2">M42-189</strain>
    </source>
</reference>
<proteinExistence type="predicted"/>
<gene>
    <name evidence="1" type="ORF">SLS60_000683</name>
</gene>
<keyword evidence="2" id="KW-1185">Reference proteome</keyword>
<protein>
    <submittedName>
        <fullName evidence="1">Uncharacterized protein</fullName>
    </submittedName>
</protein>
<evidence type="ECO:0000313" key="2">
    <source>
        <dbReference type="Proteomes" id="UP001521785"/>
    </source>
</evidence>
<evidence type="ECO:0000313" key="1">
    <source>
        <dbReference type="EMBL" id="KAL1612456.1"/>
    </source>
</evidence>